<sequence length="772" mass="86450">MAHSKKAYVEDYDSDLEPVYLENRNPRMPTVYLAKDHPLHPKVNPGTSYVYYTRPTQPQMRELLQAGEAMSRGEVDEEEGELSIEGMLELVPGDYLWTRNEFGSRKPEDDVSVSWVLSPEKRSEQTKARLDEARDMFMGPEDEITETSVRFERLKPTPKPVKTGTRCWTLGTSLEPNTNIEAPCANGKWKGQTTELHETTRAVVTASTSMAMEDMAHAPAEVQEVLKGEFERNGTAPLGSKDNYAYHTVQCNLAYAGTSMEGQMGRRYAGPHRDGKDCPGHYSTMIARSRLPRNYRPPRLILPGLGVYCNLFDFLGFTFQAMHDHLGTPPYPSPGTPSSPKAYRFALIHYTPERVAAAETRQRIGALPNIHAFLAPEMRSSGAERDIVRRLQTDSFANFLRDGPWIMQDEGYTNYVGRVCYLVIRYLLLQAPEPLQFELDPTTLAQAISYMKADGNRTTVDSWEMAPPVQEDPSNERNAKREECERRTKEHMFKHGSMIPHYFTKNAWIREEAKRRYGDSAASTSSASRVVDVEESLDADQTVEETMDAEPARSVVGKQPGTVEVDAEDGAGAATYNLRKRKRVDPVDNDIDSDDEVAEPSQHGQSGESRRVSKRRKRAVEHVDAGSTGDGSSAELLEEDSISPPWTKILVKKKPKGRKVAAPKPGGKFVELYIVVDALEEEVLDLRMELQAMADLEALDEDDEGTYEDIKDSLDGANEAIELGGTGPSALDGIGTIVKAGHKLSRYIGQEENRLRMMRMTLIRSQTAMRGW</sequence>
<protein>
    <submittedName>
        <fullName evidence="2">Uncharacterized protein</fullName>
    </submittedName>
</protein>
<feature type="compositionally biased region" description="Acidic residues" evidence="1">
    <location>
        <begin position="587"/>
        <end position="598"/>
    </location>
</feature>
<name>A0A4Q2DKP5_9AGAR</name>
<evidence type="ECO:0000313" key="3">
    <source>
        <dbReference type="Proteomes" id="UP000290288"/>
    </source>
</evidence>
<comment type="caution">
    <text evidence="2">The sequence shown here is derived from an EMBL/GenBank/DDBJ whole genome shotgun (WGS) entry which is preliminary data.</text>
</comment>
<reference evidence="2 3" key="1">
    <citation type="submission" date="2019-01" db="EMBL/GenBank/DDBJ databases">
        <title>Draft genome sequence of Psathyrella aberdarensis IHI B618.</title>
        <authorList>
            <person name="Buettner E."/>
            <person name="Kellner H."/>
        </authorList>
    </citation>
    <scope>NUCLEOTIDE SEQUENCE [LARGE SCALE GENOMIC DNA]</scope>
    <source>
        <strain evidence="2 3">IHI B618</strain>
    </source>
</reference>
<organism evidence="2 3">
    <name type="scientific">Candolleomyces aberdarensis</name>
    <dbReference type="NCBI Taxonomy" id="2316362"/>
    <lineage>
        <taxon>Eukaryota</taxon>
        <taxon>Fungi</taxon>
        <taxon>Dikarya</taxon>
        <taxon>Basidiomycota</taxon>
        <taxon>Agaricomycotina</taxon>
        <taxon>Agaricomycetes</taxon>
        <taxon>Agaricomycetidae</taxon>
        <taxon>Agaricales</taxon>
        <taxon>Agaricineae</taxon>
        <taxon>Psathyrellaceae</taxon>
        <taxon>Candolleomyces</taxon>
    </lineage>
</organism>
<feature type="compositionally biased region" description="Acidic residues" evidence="1">
    <location>
        <begin position="533"/>
        <end position="548"/>
    </location>
</feature>
<feature type="compositionally biased region" description="Basic and acidic residues" evidence="1">
    <location>
        <begin position="474"/>
        <end position="486"/>
    </location>
</feature>
<feature type="region of interest" description="Disordered" evidence="1">
    <location>
        <begin position="465"/>
        <end position="486"/>
    </location>
</feature>
<proteinExistence type="predicted"/>
<accession>A0A4Q2DKP5</accession>
<dbReference type="Proteomes" id="UP000290288">
    <property type="component" value="Unassembled WGS sequence"/>
</dbReference>
<dbReference type="OrthoDB" id="3061143at2759"/>
<keyword evidence="3" id="KW-1185">Reference proteome</keyword>
<evidence type="ECO:0000256" key="1">
    <source>
        <dbReference type="SAM" id="MobiDB-lite"/>
    </source>
</evidence>
<dbReference type="AlphaFoldDB" id="A0A4Q2DKP5"/>
<feature type="region of interest" description="Disordered" evidence="1">
    <location>
        <begin position="517"/>
        <end position="639"/>
    </location>
</feature>
<dbReference type="EMBL" id="SDEE01000182">
    <property type="protein sequence ID" value="RXW19796.1"/>
    <property type="molecule type" value="Genomic_DNA"/>
</dbReference>
<evidence type="ECO:0000313" key="2">
    <source>
        <dbReference type="EMBL" id="RXW19796.1"/>
    </source>
</evidence>
<gene>
    <name evidence="2" type="ORF">EST38_g6063</name>
</gene>